<feature type="compositionally biased region" description="Basic and acidic residues" evidence="1">
    <location>
        <begin position="76"/>
        <end position="97"/>
    </location>
</feature>
<evidence type="ECO:0000313" key="3">
    <source>
        <dbReference type="Proteomes" id="UP000323144"/>
    </source>
</evidence>
<proteinExistence type="predicted"/>
<name>A0A5B9Y753_9MOLU</name>
<sequence>MSKGKKTELFDYQPSNPRDPKMPTLTVDFDEQQVEKETESWNPESNFESSTKKEVESKKPEVIGSNNKAKQGAKSIIDRLKAIKDEAEGKPKEKEGPSELVMPDPNSENRLYAGYRPSASSASPVKRDAQTLIKNSHKQAREKLKPQEIEKIVKFFKHKVVKINRTEVVLKNNKYGFEIYNNNVDGRWWVAATCHEELWNPRKQNYISFWSGNTFIGYGQATLKETLEKAEELMNYGRTGNIIWKDFAVDWNEKGNRFIASNTARKFTWKEYQKIVKWYDENKIWILVKQQGVVDYEDLMNETKAKKARGEKINPMTSVQAKLLDPPRKAQFLFGYPVKDPKYKGEDYANPENKLYEIGFAYAE</sequence>
<protein>
    <submittedName>
        <fullName evidence="2">Uncharacterized protein</fullName>
    </submittedName>
</protein>
<evidence type="ECO:0000256" key="1">
    <source>
        <dbReference type="SAM" id="MobiDB-lite"/>
    </source>
</evidence>
<feature type="compositionally biased region" description="Basic and acidic residues" evidence="1">
    <location>
        <begin position="50"/>
        <end position="61"/>
    </location>
</feature>
<dbReference type="AlphaFoldDB" id="A0A5B9Y753"/>
<feature type="region of interest" description="Disordered" evidence="1">
    <location>
        <begin position="1"/>
        <end position="110"/>
    </location>
</feature>
<dbReference type="RefSeq" id="WP_166508496.1">
    <property type="nucleotide sequence ID" value="NZ_CP043026.1"/>
</dbReference>
<dbReference type="Proteomes" id="UP000323144">
    <property type="component" value="Chromosome"/>
</dbReference>
<keyword evidence="3" id="KW-1185">Reference proteome</keyword>
<gene>
    <name evidence="2" type="ORF">SCHIN_v1c09340</name>
</gene>
<accession>A0A5B9Y753</accession>
<dbReference type="KEGG" id="schi:SCHIN_v1c09340"/>
<evidence type="ECO:0000313" key="2">
    <source>
        <dbReference type="EMBL" id="QEH62127.1"/>
    </source>
</evidence>
<reference evidence="2 3" key="1">
    <citation type="submission" date="2019-08" db="EMBL/GenBank/DDBJ databases">
        <title>Complete genome sequence of Spiroplasma chinense CCH (DSM 19755).</title>
        <authorList>
            <person name="Shen H.-Y."/>
            <person name="Lin Y.-C."/>
            <person name="Chou L."/>
            <person name="Kuo C.-H."/>
        </authorList>
    </citation>
    <scope>NUCLEOTIDE SEQUENCE [LARGE SCALE GENOMIC DNA]</scope>
    <source>
        <strain evidence="2 3">CCH</strain>
    </source>
</reference>
<dbReference type="EMBL" id="CP043026">
    <property type="protein sequence ID" value="QEH62127.1"/>
    <property type="molecule type" value="Genomic_DNA"/>
</dbReference>
<organism evidence="2 3">
    <name type="scientific">Spiroplasma chinense</name>
    <dbReference type="NCBI Taxonomy" id="216932"/>
    <lineage>
        <taxon>Bacteria</taxon>
        <taxon>Bacillati</taxon>
        <taxon>Mycoplasmatota</taxon>
        <taxon>Mollicutes</taxon>
        <taxon>Entomoplasmatales</taxon>
        <taxon>Spiroplasmataceae</taxon>
        <taxon>Spiroplasma</taxon>
    </lineage>
</organism>